<dbReference type="RefSeq" id="WP_067064262.1">
    <property type="nucleotide sequence ID" value="NZ_CP014699.1"/>
</dbReference>
<dbReference type="KEGG" id="spat:A0O21_08510"/>
<evidence type="ECO:0000313" key="2">
    <source>
        <dbReference type="EMBL" id="AND80040.1"/>
    </source>
</evidence>
<feature type="transmembrane region" description="Helical" evidence="1">
    <location>
        <begin position="90"/>
        <end position="107"/>
    </location>
</feature>
<dbReference type="Proteomes" id="UP000077317">
    <property type="component" value="Chromosome"/>
</dbReference>
<reference evidence="2 3" key="1">
    <citation type="journal article" date="2016" name="Int. J. Syst. Evol. Microbiol.">
        <title>Streptococcuspantholopis sp. nov., isolated from faeces of the Tibetan antelope (Pantholops hodgsonii).</title>
        <authorList>
            <person name="Bai X."/>
            <person name="Xiong Y."/>
            <person name="Lu S."/>
            <person name="Jin D."/>
            <person name="Lai X."/>
            <person name="Yang J."/>
            <person name="Niu L."/>
            <person name="Hu S."/>
            <person name="Meng X."/>
            <person name="Pu J."/>
            <person name="Ye C."/>
            <person name="Xu J."/>
        </authorList>
    </citation>
    <scope>NUCLEOTIDE SEQUENCE [LARGE SCALE GENOMIC DNA]</scope>
    <source>
        <strain evidence="2 3">TA 26</strain>
    </source>
</reference>
<protein>
    <submittedName>
        <fullName evidence="2">Branched-chain amino acid permease</fullName>
    </submittedName>
</protein>
<name>A0A172Q9A8_9STRE</name>
<evidence type="ECO:0000313" key="3">
    <source>
        <dbReference type="Proteomes" id="UP000077317"/>
    </source>
</evidence>
<dbReference type="AlphaFoldDB" id="A0A172Q9A8"/>
<organism evidence="2 3">
    <name type="scientific">Streptococcus pantholopis</name>
    <dbReference type="NCBI Taxonomy" id="1811193"/>
    <lineage>
        <taxon>Bacteria</taxon>
        <taxon>Bacillati</taxon>
        <taxon>Bacillota</taxon>
        <taxon>Bacilli</taxon>
        <taxon>Lactobacillales</taxon>
        <taxon>Streptococcaceae</taxon>
        <taxon>Streptococcus</taxon>
    </lineage>
</organism>
<reference evidence="3" key="2">
    <citation type="submission" date="2016-03" db="EMBL/GenBank/DDBJ databases">
        <title>Streptococcus antelopensis sp. nov., isolated from the feces of the Tibetan antelope (Pantholops hodgsonii) in Hoh Xil National Nature Reserve, Qinghai, China.</title>
        <authorList>
            <person name="Bai X."/>
        </authorList>
    </citation>
    <scope>NUCLEOTIDE SEQUENCE [LARGE SCALE GENOMIC DNA]</scope>
    <source>
        <strain evidence="3">TA 26</strain>
    </source>
</reference>
<keyword evidence="1" id="KW-0472">Membrane</keyword>
<feature type="transmembrane region" description="Helical" evidence="1">
    <location>
        <begin position="41"/>
        <end position="59"/>
    </location>
</feature>
<gene>
    <name evidence="2" type="ORF">A0O21_08510</name>
</gene>
<proteinExistence type="predicted"/>
<keyword evidence="1" id="KW-1133">Transmembrane helix</keyword>
<dbReference type="OrthoDB" id="7870017at2"/>
<dbReference type="Pfam" id="PF05437">
    <property type="entry name" value="AzlD"/>
    <property type="match status" value="1"/>
</dbReference>
<keyword evidence="1" id="KW-0812">Transmembrane</keyword>
<dbReference type="InterPro" id="IPR008407">
    <property type="entry name" value="Brnchd-chn_aa_trnsp_AzlD"/>
</dbReference>
<keyword evidence="3" id="KW-1185">Reference proteome</keyword>
<evidence type="ECO:0000256" key="1">
    <source>
        <dbReference type="SAM" id="Phobius"/>
    </source>
</evidence>
<sequence>MSINSYVLIVIILSGLVTWLPRIAPFILTKYKELPELVIRFLNYLPVSIIFALTLSSLLNEKTGALPTVRWIEAAAVLPTFWTALRYKNILLSVLVGIISTACLRLLF</sequence>
<dbReference type="STRING" id="1811193.A0O21_08510"/>
<feature type="transmembrane region" description="Helical" evidence="1">
    <location>
        <begin position="6"/>
        <end position="29"/>
    </location>
</feature>
<accession>A0A172Q9A8</accession>
<dbReference type="EMBL" id="CP014699">
    <property type="protein sequence ID" value="AND80040.1"/>
    <property type="molecule type" value="Genomic_DNA"/>
</dbReference>